<evidence type="ECO:0000259" key="3">
    <source>
        <dbReference type="PROSITE" id="PS50158"/>
    </source>
</evidence>
<dbReference type="EMBL" id="CAJEWN010000046">
    <property type="protein sequence ID" value="CAD2150480.1"/>
    <property type="molecule type" value="Genomic_DNA"/>
</dbReference>
<feature type="region of interest" description="Disordered" evidence="2">
    <location>
        <begin position="298"/>
        <end position="353"/>
    </location>
</feature>
<dbReference type="InterPro" id="IPR001878">
    <property type="entry name" value="Znf_CCHC"/>
</dbReference>
<dbReference type="SMART" id="SM00343">
    <property type="entry name" value="ZnF_C2HC"/>
    <property type="match status" value="3"/>
</dbReference>
<reference evidence="4 7" key="1">
    <citation type="submission" date="2020-08" db="EMBL/GenBank/DDBJ databases">
        <authorList>
            <person name="Koutsovoulos G."/>
            <person name="Danchin GJ E."/>
        </authorList>
    </citation>
    <scope>NUCLEOTIDE SEQUENCE [LARGE SCALE GENOMIC DNA]</scope>
</reference>
<dbReference type="PROSITE" id="PS50158">
    <property type="entry name" value="ZF_CCHC"/>
    <property type="match status" value="1"/>
</dbReference>
<evidence type="ECO:0000313" key="4">
    <source>
        <dbReference type="EMBL" id="CAD2150480.1"/>
    </source>
</evidence>
<keyword evidence="1" id="KW-0479">Metal-binding</keyword>
<organism evidence="4 7">
    <name type="scientific">Meloidogyne enterolobii</name>
    <name type="common">Root-knot nematode worm</name>
    <name type="synonym">Meloidogyne mayaguensis</name>
    <dbReference type="NCBI Taxonomy" id="390850"/>
    <lineage>
        <taxon>Eukaryota</taxon>
        <taxon>Metazoa</taxon>
        <taxon>Ecdysozoa</taxon>
        <taxon>Nematoda</taxon>
        <taxon>Chromadorea</taxon>
        <taxon>Rhabditida</taxon>
        <taxon>Tylenchina</taxon>
        <taxon>Tylenchomorpha</taxon>
        <taxon>Tylenchoidea</taxon>
        <taxon>Meloidogynidae</taxon>
        <taxon>Meloidogyninae</taxon>
        <taxon>Meloidogyne</taxon>
    </lineage>
</organism>
<proteinExistence type="predicted"/>
<dbReference type="InterPro" id="IPR036875">
    <property type="entry name" value="Znf_CCHC_sf"/>
</dbReference>
<sequence>MSGGYNVEKKDIEDIVKKSAYFSRGGLNSPYVDQEVKIGVDGNGEGVFRTERKYVHPQIIFAEIVAFLFNFVSCFGHMDFVALFDAGACLDVDVEGRRSLRSWDELKRVAKKCLLKWHTDKAGAGGLEACQLAHKAFGYLIQEGQAGAQAYIEAMNQVNGDGYRLWDLSADPAAHEQHLSLAEAIRLYGKREPVVKDPSGGQCLHCGSVGHQTRFCSNGGGSGRKDSAGNVWVVGCKLRCFSCGQWTKTHSASTCPFTHPDARGIAKRGQPRKCWNCGKTGHKANFCNAPRYKDVHNETLQTRQDVENKAKPGASRSMWDEPDSDDGDKDKAGASRSMWDETDSDDDDDIGLD</sequence>
<dbReference type="GO" id="GO:0003676">
    <property type="term" value="F:nucleic acid binding"/>
    <property type="evidence" value="ECO:0007669"/>
    <property type="project" value="InterPro"/>
</dbReference>
<dbReference type="OrthoDB" id="3863715at2759"/>
<name>A0A6V7U9H2_MELEN</name>
<dbReference type="GO" id="GO:0019899">
    <property type="term" value="F:enzyme binding"/>
    <property type="evidence" value="ECO:0007669"/>
    <property type="project" value="UniProtKB-ARBA"/>
</dbReference>
<feature type="domain" description="CCHC-type" evidence="3">
    <location>
        <begin position="272"/>
        <end position="287"/>
    </location>
</feature>
<dbReference type="EMBL" id="CAJEWN010000943">
    <property type="protein sequence ID" value="CAD2192384.1"/>
    <property type="molecule type" value="Genomic_DNA"/>
</dbReference>
<dbReference type="Proteomes" id="UP000580250">
    <property type="component" value="Unassembled WGS sequence"/>
</dbReference>
<protein>
    <recommendedName>
        <fullName evidence="3">CCHC-type domain-containing protein</fullName>
    </recommendedName>
</protein>
<keyword evidence="1" id="KW-0863">Zinc-finger</keyword>
<accession>A0A6V7U9H2</accession>
<dbReference type="SUPFAM" id="SSF57756">
    <property type="entry name" value="Retrovirus zinc finger-like domains"/>
    <property type="match status" value="1"/>
</dbReference>
<evidence type="ECO:0000256" key="2">
    <source>
        <dbReference type="SAM" id="MobiDB-lite"/>
    </source>
</evidence>
<evidence type="ECO:0000313" key="5">
    <source>
        <dbReference type="EMBL" id="CAD2192384.1"/>
    </source>
</evidence>
<dbReference type="Gene3D" id="4.10.60.10">
    <property type="entry name" value="Zinc finger, CCHC-type"/>
    <property type="match status" value="1"/>
</dbReference>
<gene>
    <name evidence="4" type="ORF">MENT_LOCUS10033</name>
    <name evidence="5" type="ORF">MENT_LOCUS45271</name>
    <name evidence="6" type="ORF">MENT_LOCUS59256</name>
</gene>
<comment type="caution">
    <text evidence="4">The sequence shown here is derived from an EMBL/GenBank/DDBJ whole genome shotgun (WGS) entry which is preliminary data.</text>
</comment>
<evidence type="ECO:0000313" key="6">
    <source>
        <dbReference type="EMBL" id="CAD2205446.1"/>
    </source>
</evidence>
<dbReference type="GO" id="GO:0008270">
    <property type="term" value="F:zinc ion binding"/>
    <property type="evidence" value="ECO:0007669"/>
    <property type="project" value="UniProtKB-KW"/>
</dbReference>
<feature type="compositionally biased region" description="Acidic residues" evidence="2">
    <location>
        <begin position="340"/>
        <end position="353"/>
    </location>
</feature>
<dbReference type="EMBL" id="CAJEWN010002831">
    <property type="protein sequence ID" value="CAD2205446.1"/>
    <property type="molecule type" value="Genomic_DNA"/>
</dbReference>
<dbReference type="AlphaFoldDB" id="A0A6V7U9H2"/>
<evidence type="ECO:0000256" key="1">
    <source>
        <dbReference type="PROSITE-ProRule" id="PRU00047"/>
    </source>
</evidence>
<evidence type="ECO:0000313" key="7">
    <source>
        <dbReference type="Proteomes" id="UP000580250"/>
    </source>
</evidence>
<keyword evidence="1" id="KW-0862">Zinc</keyword>